<sequence>MIIKEILRNKRDYYIKVKKCLIKALITIACRYPEPNRENTVFPNTRKLIDIRDEFRKNLHDSQREHLFEAAFRVLIDEYEHDGFYSFMLDQMYEEMKKRDWQPQKRGFPMHRYWYGELDSDYQFDKPRISFRNIGKVI</sequence>
<organism evidence="1">
    <name type="scientific">viral metagenome</name>
    <dbReference type="NCBI Taxonomy" id="1070528"/>
    <lineage>
        <taxon>unclassified sequences</taxon>
        <taxon>metagenomes</taxon>
        <taxon>organismal metagenomes</taxon>
    </lineage>
</organism>
<accession>A0A6H1ZUF0</accession>
<protein>
    <submittedName>
        <fullName evidence="1">Uncharacterized protein</fullName>
    </submittedName>
</protein>
<reference evidence="1" key="1">
    <citation type="submission" date="2020-03" db="EMBL/GenBank/DDBJ databases">
        <title>The deep terrestrial virosphere.</title>
        <authorList>
            <person name="Holmfeldt K."/>
            <person name="Nilsson E."/>
            <person name="Simone D."/>
            <person name="Lopez-Fernandez M."/>
            <person name="Wu X."/>
            <person name="de Brujin I."/>
            <person name="Lundin D."/>
            <person name="Andersson A."/>
            <person name="Bertilsson S."/>
            <person name="Dopson M."/>
        </authorList>
    </citation>
    <scope>NUCLEOTIDE SEQUENCE</scope>
    <source>
        <strain evidence="1">TM448A01961</strain>
    </source>
</reference>
<dbReference type="EMBL" id="MT144233">
    <property type="protein sequence ID" value="QJA51041.1"/>
    <property type="molecule type" value="Genomic_DNA"/>
</dbReference>
<evidence type="ECO:0000313" key="1">
    <source>
        <dbReference type="EMBL" id="QJA51041.1"/>
    </source>
</evidence>
<name>A0A6H1ZUF0_9ZZZZ</name>
<proteinExistence type="predicted"/>
<gene>
    <name evidence="1" type="ORF">TM448A01961_0010</name>
</gene>
<dbReference type="AlphaFoldDB" id="A0A6H1ZUF0"/>